<dbReference type="eggNOG" id="KOG1767">
    <property type="taxonomic scope" value="Eukaryota"/>
</dbReference>
<feature type="region of interest" description="Disordered" evidence="4">
    <location>
        <begin position="1"/>
        <end position="28"/>
    </location>
</feature>
<dbReference type="GO" id="GO:0005840">
    <property type="term" value="C:ribosome"/>
    <property type="evidence" value="ECO:0007669"/>
    <property type="project" value="UniProtKB-KW"/>
</dbReference>
<keyword evidence="6" id="KW-1185">Reference proteome</keyword>
<dbReference type="STRING" id="85681.V4VZL6"/>
<dbReference type="PANTHER" id="PTHR12850">
    <property type="entry name" value="40S RIBOSOMAL PROTEIN S25"/>
    <property type="match status" value="1"/>
</dbReference>
<dbReference type="InterPro" id="IPR004977">
    <property type="entry name" value="Ribosomal_eS25"/>
</dbReference>
<dbReference type="GO" id="GO:1990904">
    <property type="term" value="C:ribonucleoprotein complex"/>
    <property type="evidence" value="ECO:0007669"/>
    <property type="project" value="UniProtKB-KW"/>
</dbReference>
<accession>V4VZL6</accession>
<evidence type="ECO:0000256" key="4">
    <source>
        <dbReference type="SAM" id="MobiDB-lite"/>
    </source>
</evidence>
<dbReference type="InParanoid" id="V4VZL6"/>
<dbReference type="Gramene" id="ESR58974">
    <property type="protein sequence ID" value="ESR58974"/>
    <property type="gene ID" value="CICLE_v10017451mg"/>
</dbReference>
<evidence type="ECO:0000256" key="2">
    <source>
        <dbReference type="ARBA" id="ARBA00022980"/>
    </source>
</evidence>
<feature type="non-terminal residue" evidence="5">
    <location>
        <position position="1"/>
    </location>
</feature>
<gene>
    <name evidence="5" type="ORF">CICLE_v10017451mg</name>
</gene>
<dbReference type="AlphaFoldDB" id="V4VZL6"/>
<sequence>PKKDKAPPSSSKPAQSGGGKQKKKQKEKVNNMVLFDQGTYDKHFPTLRECLFLVRSCGKVSQEGTKMFVKLCFTSTGYVFCGATTIRWQLSLISLIGSLASRAIKDLVARGSIRMISAYASQQIYTRVINT</sequence>
<comment type="similarity">
    <text evidence="1">Belongs to the eukaryotic ribosomal protein eS25 family.</text>
</comment>
<evidence type="ECO:0000313" key="5">
    <source>
        <dbReference type="EMBL" id="ESR58974.1"/>
    </source>
</evidence>
<keyword evidence="3" id="KW-0687">Ribonucleoprotein</keyword>
<dbReference type="KEGG" id="cic:CICLE_v10017451mg"/>
<organism evidence="5 6">
    <name type="scientific">Citrus clementina</name>
    <name type="common">Clementine</name>
    <name type="synonym">Citrus deliciosa x Citrus sinensis</name>
    <dbReference type="NCBI Taxonomy" id="85681"/>
    <lineage>
        <taxon>Eukaryota</taxon>
        <taxon>Viridiplantae</taxon>
        <taxon>Streptophyta</taxon>
        <taxon>Embryophyta</taxon>
        <taxon>Tracheophyta</taxon>
        <taxon>Spermatophyta</taxon>
        <taxon>Magnoliopsida</taxon>
        <taxon>eudicotyledons</taxon>
        <taxon>Gunneridae</taxon>
        <taxon>Pentapetalae</taxon>
        <taxon>rosids</taxon>
        <taxon>malvids</taxon>
        <taxon>Sapindales</taxon>
        <taxon>Rutaceae</taxon>
        <taxon>Aurantioideae</taxon>
        <taxon>Citrus</taxon>
    </lineage>
</organism>
<protein>
    <recommendedName>
        <fullName evidence="7">40S ribosomal protein S25</fullName>
    </recommendedName>
</protein>
<dbReference type="Gene3D" id="1.10.10.10">
    <property type="entry name" value="Winged helix-like DNA-binding domain superfamily/Winged helix DNA-binding domain"/>
    <property type="match status" value="1"/>
</dbReference>
<keyword evidence="2" id="KW-0689">Ribosomal protein</keyword>
<dbReference type="InterPro" id="IPR036388">
    <property type="entry name" value="WH-like_DNA-bd_sf"/>
</dbReference>
<evidence type="ECO:0008006" key="7">
    <source>
        <dbReference type="Google" id="ProtNLM"/>
    </source>
</evidence>
<dbReference type="EMBL" id="KI536312">
    <property type="protein sequence ID" value="ESR58974.1"/>
    <property type="molecule type" value="Genomic_DNA"/>
</dbReference>
<name>V4VZL6_CITCL</name>
<evidence type="ECO:0000256" key="1">
    <source>
        <dbReference type="ARBA" id="ARBA00009106"/>
    </source>
</evidence>
<evidence type="ECO:0000313" key="6">
    <source>
        <dbReference type="Proteomes" id="UP000030687"/>
    </source>
</evidence>
<dbReference type="Proteomes" id="UP000030687">
    <property type="component" value="Unassembled WGS sequence"/>
</dbReference>
<proteinExistence type="inferred from homology"/>
<reference evidence="5 6" key="1">
    <citation type="submission" date="2013-10" db="EMBL/GenBank/DDBJ databases">
        <authorList>
            <consortium name="International Citrus Genome Consortium"/>
            <person name="Jenkins J."/>
            <person name="Schmutz J."/>
            <person name="Prochnik S."/>
            <person name="Rokhsar D."/>
            <person name="Gmitter F."/>
            <person name="Ollitrault P."/>
            <person name="Machado M."/>
            <person name="Talon M."/>
            <person name="Wincker P."/>
            <person name="Jaillon O."/>
            <person name="Morgante M."/>
        </authorList>
    </citation>
    <scope>NUCLEOTIDE SEQUENCE</scope>
    <source>
        <strain evidence="6">cv. Clemenules</strain>
    </source>
</reference>
<evidence type="ECO:0000256" key="3">
    <source>
        <dbReference type="ARBA" id="ARBA00023274"/>
    </source>
</evidence>